<proteinExistence type="predicted"/>
<keyword evidence="3" id="KW-1185">Reference proteome</keyword>
<evidence type="ECO:0000313" key="3">
    <source>
        <dbReference type="Proteomes" id="UP000239576"/>
    </source>
</evidence>
<organism evidence="2 3">
    <name type="scientific">Stenomitos frigidus ULC18</name>
    <dbReference type="NCBI Taxonomy" id="2107698"/>
    <lineage>
        <taxon>Bacteria</taxon>
        <taxon>Bacillati</taxon>
        <taxon>Cyanobacteriota</taxon>
        <taxon>Cyanophyceae</taxon>
        <taxon>Leptolyngbyales</taxon>
        <taxon>Leptolyngbyaceae</taxon>
        <taxon>Stenomitos</taxon>
    </lineage>
</organism>
<dbReference type="EMBL" id="PVWK01000027">
    <property type="protein sequence ID" value="PSB32438.1"/>
    <property type="molecule type" value="Genomic_DNA"/>
</dbReference>
<dbReference type="Proteomes" id="UP000239576">
    <property type="component" value="Unassembled WGS sequence"/>
</dbReference>
<sequence length="224" mass="25459">MAFTTFKIAGSKALDALYLRRELFPKTGDYPFLIGDAESLQRINEAAEFYDQSTAEIIQRSMAVDVDQWLAERREEAAEDEFSAEDMLGTWTGDVPEKGSVNLHRDILTGEIKPEIFLGLATIKEPWQLPAVLKYGAWNACPEAEIHCVFHRKWQTQFGAQIAGLSGDVIECIVTNPPRDQATAIELAWEQYFYCPDIVEQGCESISYLAGTLLNSPYWFFWWD</sequence>
<feature type="domain" description="DUF4253" evidence="1">
    <location>
        <begin position="118"/>
        <end position="224"/>
    </location>
</feature>
<dbReference type="AlphaFoldDB" id="A0A2T1EID0"/>
<gene>
    <name evidence="2" type="ORF">C7B82_05425</name>
</gene>
<dbReference type="InterPro" id="IPR025349">
    <property type="entry name" value="DUF4253"/>
</dbReference>
<reference evidence="3" key="1">
    <citation type="submission" date="2018-02" db="EMBL/GenBank/DDBJ databases">
        <authorList>
            <person name="Moore K."/>
            <person name="Momper L."/>
        </authorList>
    </citation>
    <scope>NUCLEOTIDE SEQUENCE [LARGE SCALE GENOMIC DNA]</scope>
    <source>
        <strain evidence="3">ULC18</strain>
    </source>
</reference>
<evidence type="ECO:0000313" key="2">
    <source>
        <dbReference type="EMBL" id="PSB32438.1"/>
    </source>
</evidence>
<name>A0A2T1EID0_9CYAN</name>
<accession>A0A2T1EID0</accession>
<reference evidence="2 3" key="2">
    <citation type="submission" date="2018-03" db="EMBL/GenBank/DDBJ databases">
        <title>The ancient ancestry and fast evolution of plastids.</title>
        <authorList>
            <person name="Moore K.R."/>
            <person name="Magnabosco C."/>
            <person name="Momper L."/>
            <person name="Gold D.A."/>
            <person name="Bosak T."/>
            <person name="Fournier G.P."/>
        </authorList>
    </citation>
    <scope>NUCLEOTIDE SEQUENCE [LARGE SCALE GENOMIC DNA]</scope>
    <source>
        <strain evidence="2 3">ULC18</strain>
    </source>
</reference>
<comment type="caution">
    <text evidence="2">The sequence shown here is derived from an EMBL/GenBank/DDBJ whole genome shotgun (WGS) entry which is preliminary data.</text>
</comment>
<dbReference type="RefSeq" id="WP_106255301.1">
    <property type="nucleotide sequence ID" value="NZ_CAWNSW010000015.1"/>
</dbReference>
<evidence type="ECO:0000259" key="1">
    <source>
        <dbReference type="Pfam" id="PF14062"/>
    </source>
</evidence>
<dbReference type="Pfam" id="PF14062">
    <property type="entry name" value="DUF4253"/>
    <property type="match status" value="1"/>
</dbReference>
<dbReference type="OrthoDB" id="9772065at2"/>
<protein>
    <recommendedName>
        <fullName evidence="1">DUF4253 domain-containing protein</fullName>
    </recommendedName>
</protein>